<feature type="domain" description="ABC transporter" evidence="5">
    <location>
        <begin position="18"/>
        <end position="224"/>
    </location>
</feature>
<reference evidence="6 7" key="1">
    <citation type="journal article" date="2011" name="Stand. Genomic Sci.">
        <title>Complete genome sequence of the filamentous gliding predatory bacterium Herpetosiphon aurantiacus type strain (114-95(T)).</title>
        <authorList>
            <person name="Kiss H."/>
            <person name="Nett M."/>
            <person name="Domin N."/>
            <person name="Martin K."/>
            <person name="Maresca J.A."/>
            <person name="Copeland A."/>
            <person name="Lapidus A."/>
            <person name="Lucas S."/>
            <person name="Berry K.W."/>
            <person name="Glavina Del Rio T."/>
            <person name="Dalin E."/>
            <person name="Tice H."/>
            <person name="Pitluck S."/>
            <person name="Richardson P."/>
            <person name="Bruce D."/>
            <person name="Goodwin L."/>
            <person name="Han C."/>
            <person name="Detter J.C."/>
            <person name="Schmutz J."/>
            <person name="Brettin T."/>
            <person name="Land M."/>
            <person name="Hauser L."/>
            <person name="Kyrpides N.C."/>
            <person name="Ivanova N."/>
            <person name="Goker M."/>
            <person name="Woyke T."/>
            <person name="Klenk H.P."/>
            <person name="Bryant D.A."/>
        </authorList>
    </citation>
    <scope>NUCLEOTIDE SEQUENCE [LARGE SCALE GENOMIC DNA]</scope>
    <source>
        <strain evidence="7">ATCC 23779 / DSM 785 / 114-95</strain>
    </source>
</reference>
<keyword evidence="3" id="KW-0547">Nucleotide-binding</keyword>
<dbReference type="HOGENOM" id="CLU_000604_1_11_0"/>
<dbReference type="PROSITE" id="PS00211">
    <property type="entry name" value="ABC_TRANSPORTER_1"/>
    <property type="match status" value="1"/>
</dbReference>
<dbReference type="PANTHER" id="PTHR42734">
    <property type="entry name" value="METAL TRANSPORT SYSTEM ATP-BINDING PROTEIN TM_0124-RELATED"/>
    <property type="match status" value="1"/>
</dbReference>
<dbReference type="Gene3D" id="3.40.50.300">
    <property type="entry name" value="P-loop containing nucleotide triphosphate hydrolases"/>
    <property type="match status" value="1"/>
</dbReference>
<sequence>MTMLWTEATAISAQPARLIIEQLVCRYGATCVVDHVDLALNPGDHVALIGGNGSGKSTVLRAIMGFHPISSGTLVLDQQTIHPRTKRANQYRHIAWMPQRQTLGHFPLRVRELLERSGNVRLAIQAAAHLAVDQLMDRPMQTLSGGQIQRIFLARAIGSLGAGAGLLLADEPTAALDFAGQTVVADVLASLPVTMLVVTHDRAVVARCQRVLEMAGGSLRELAV</sequence>
<dbReference type="InParanoid" id="A9AW87"/>
<protein>
    <submittedName>
        <fullName evidence="6">ABC transporter related</fullName>
    </submittedName>
</protein>
<dbReference type="InterPro" id="IPR027417">
    <property type="entry name" value="P-loop_NTPase"/>
</dbReference>
<evidence type="ECO:0000256" key="2">
    <source>
        <dbReference type="ARBA" id="ARBA00022448"/>
    </source>
</evidence>
<dbReference type="eggNOG" id="COG1121">
    <property type="taxonomic scope" value="Bacteria"/>
</dbReference>
<dbReference type="InterPro" id="IPR003439">
    <property type="entry name" value="ABC_transporter-like_ATP-bd"/>
</dbReference>
<keyword evidence="2" id="KW-0813">Transport</keyword>
<name>A9AW87_HERA2</name>
<dbReference type="SMART" id="SM00382">
    <property type="entry name" value="AAA"/>
    <property type="match status" value="1"/>
</dbReference>
<evidence type="ECO:0000256" key="4">
    <source>
        <dbReference type="ARBA" id="ARBA00022840"/>
    </source>
</evidence>
<dbReference type="InterPro" id="IPR017871">
    <property type="entry name" value="ABC_transporter-like_CS"/>
</dbReference>
<keyword evidence="4" id="KW-0067">ATP-binding</keyword>
<dbReference type="AlphaFoldDB" id="A9AW87"/>
<dbReference type="EMBL" id="CP000875">
    <property type="protein sequence ID" value="ABX04737.1"/>
    <property type="molecule type" value="Genomic_DNA"/>
</dbReference>
<evidence type="ECO:0000256" key="3">
    <source>
        <dbReference type="ARBA" id="ARBA00022741"/>
    </source>
</evidence>
<dbReference type="InterPro" id="IPR050153">
    <property type="entry name" value="Metal_Ion_Import_ABC"/>
</dbReference>
<organism evidence="6 7">
    <name type="scientific">Herpetosiphon aurantiacus (strain ATCC 23779 / DSM 785 / 114-95)</name>
    <dbReference type="NCBI Taxonomy" id="316274"/>
    <lineage>
        <taxon>Bacteria</taxon>
        <taxon>Bacillati</taxon>
        <taxon>Chloroflexota</taxon>
        <taxon>Chloroflexia</taxon>
        <taxon>Herpetosiphonales</taxon>
        <taxon>Herpetosiphonaceae</taxon>
        <taxon>Herpetosiphon</taxon>
    </lineage>
</organism>
<proteinExistence type="inferred from homology"/>
<evidence type="ECO:0000313" key="6">
    <source>
        <dbReference type="EMBL" id="ABX04737.1"/>
    </source>
</evidence>
<dbReference type="GO" id="GO:0005524">
    <property type="term" value="F:ATP binding"/>
    <property type="evidence" value="ECO:0007669"/>
    <property type="project" value="UniProtKB-KW"/>
</dbReference>
<dbReference type="BioCyc" id="HAUR316274:GHYA-2125-MONOMER"/>
<evidence type="ECO:0000259" key="5">
    <source>
        <dbReference type="PROSITE" id="PS50893"/>
    </source>
</evidence>
<comment type="similarity">
    <text evidence="1">Belongs to the ABC transporter superfamily.</text>
</comment>
<evidence type="ECO:0000256" key="1">
    <source>
        <dbReference type="ARBA" id="ARBA00005417"/>
    </source>
</evidence>
<dbReference type="GO" id="GO:0016887">
    <property type="term" value="F:ATP hydrolysis activity"/>
    <property type="evidence" value="ECO:0007669"/>
    <property type="project" value="InterPro"/>
</dbReference>
<dbReference type="Proteomes" id="UP000000787">
    <property type="component" value="Chromosome"/>
</dbReference>
<dbReference type="InterPro" id="IPR003593">
    <property type="entry name" value="AAA+_ATPase"/>
</dbReference>
<dbReference type="Pfam" id="PF00005">
    <property type="entry name" value="ABC_tran"/>
    <property type="match status" value="1"/>
</dbReference>
<accession>A9AW87</accession>
<dbReference type="SUPFAM" id="SSF52540">
    <property type="entry name" value="P-loop containing nucleoside triphosphate hydrolases"/>
    <property type="match status" value="1"/>
</dbReference>
<dbReference type="STRING" id="316274.Haur_2097"/>
<dbReference type="PROSITE" id="PS50893">
    <property type="entry name" value="ABC_TRANSPORTER_2"/>
    <property type="match status" value="1"/>
</dbReference>
<gene>
    <name evidence="6" type="ordered locus">Haur_2097</name>
</gene>
<keyword evidence="7" id="KW-1185">Reference proteome</keyword>
<dbReference type="PANTHER" id="PTHR42734:SF5">
    <property type="entry name" value="IRON TRANSPORT SYSTEM ATP-BINDING PROTEIN HI_0361-RELATED"/>
    <property type="match status" value="1"/>
</dbReference>
<evidence type="ECO:0000313" key="7">
    <source>
        <dbReference type="Proteomes" id="UP000000787"/>
    </source>
</evidence>
<dbReference type="KEGG" id="hau:Haur_2097"/>